<comment type="pathway">
    <text evidence="2">Cell wall biogenesis; peptidoglycan biosynthesis.</text>
</comment>
<dbReference type="Proteomes" id="UP000216020">
    <property type="component" value="Unassembled WGS sequence"/>
</dbReference>
<dbReference type="InterPro" id="IPR012338">
    <property type="entry name" value="Beta-lactam/transpept-like"/>
</dbReference>
<feature type="chain" id="PRO_5012876202" description="serine-type D-Ala-D-Ala carboxypeptidase" evidence="17">
    <location>
        <begin position="28"/>
        <end position="444"/>
    </location>
</feature>
<feature type="signal peptide" evidence="17">
    <location>
        <begin position="1"/>
        <end position="27"/>
    </location>
</feature>
<feature type="domain" description="Peptidase S11 D-Ala-D-Ala carboxypeptidase A C-terminal" evidence="18">
    <location>
        <begin position="327"/>
        <end position="418"/>
    </location>
</feature>
<accession>A0A261RZ75</accession>
<evidence type="ECO:0000256" key="13">
    <source>
        <dbReference type="PIRSR" id="PIRSR618044-1"/>
    </source>
</evidence>
<dbReference type="GO" id="GO:0009002">
    <property type="term" value="F:serine-type D-Ala-D-Ala carboxypeptidase activity"/>
    <property type="evidence" value="ECO:0007669"/>
    <property type="project" value="UniProtKB-EC"/>
</dbReference>
<dbReference type="GO" id="GO:0006508">
    <property type="term" value="P:proteolysis"/>
    <property type="evidence" value="ECO:0007669"/>
    <property type="project" value="UniProtKB-KW"/>
</dbReference>
<evidence type="ECO:0000256" key="17">
    <source>
        <dbReference type="SAM" id="SignalP"/>
    </source>
</evidence>
<evidence type="ECO:0000256" key="4">
    <source>
        <dbReference type="ARBA" id="ARBA00012448"/>
    </source>
</evidence>
<dbReference type="Gene3D" id="2.60.410.10">
    <property type="entry name" value="D-Ala-D-Ala carboxypeptidase, C-terminal domain"/>
    <property type="match status" value="1"/>
</dbReference>
<reference evidence="20" key="1">
    <citation type="submission" date="2017-05" db="EMBL/GenBank/DDBJ databases">
        <title>Complete and WGS of Bordetella genogroups.</title>
        <authorList>
            <person name="Spilker T."/>
            <person name="Lipuma J."/>
        </authorList>
    </citation>
    <scope>NUCLEOTIDE SEQUENCE [LARGE SCALE GENOMIC DNA]</scope>
    <source>
        <strain evidence="20">AU16122</strain>
    </source>
</reference>
<dbReference type="EC" id="3.4.16.4" evidence="4"/>
<dbReference type="Pfam" id="PF00768">
    <property type="entry name" value="Peptidase_S11"/>
    <property type="match status" value="1"/>
</dbReference>
<feature type="active site" description="Proton acceptor" evidence="13">
    <location>
        <position position="111"/>
    </location>
</feature>
<dbReference type="Pfam" id="PF07943">
    <property type="entry name" value="PBP5_C"/>
    <property type="match status" value="1"/>
</dbReference>
<keyword evidence="20" id="KW-1185">Reference proteome</keyword>
<keyword evidence="11" id="KW-0961">Cell wall biogenesis/degradation</keyword>
<dbReference type="EMBL" id="NEVM01000005">
    <property type="protein sequence ID" value="OZI30181.1"/>
    <property type="molecule type" value="Genomic_DNA"/>
</dbReference>
<comment type="function">
    <text evidence="1">Removes C-terminal D-alanyl residues from sugar-peptide cell wall precursors.</text>
</comment>
<keyword evidence="7 17" id="KW-0732">Signal</keyword>
<evidence type="ECO:0000259" key="18">
    <source>
        <dbReference type="SMART" id="SM00936"/>
    </source>
</evidence>
<dbReference type="InterPro" id="IPR037167">
    <property type="entry name" value="Peptidase_S11_C_sf"/>
</dbReference>
<feature type="region of interest" description="Disordered" evidence="16">
    <location>
        <begin position="30"/>
        <end position="61"/>
    </location>
</feature>
<name>A0A261RZ75_9BORD</name>
<feature type="active site" description="Acyl-ester intermediate" evidence="13">
    <location>
        <position position="108"/>
    </location>
</feature>
<evidence type="ECO:0000313" key="20">
    <source>
        <dbReference type="Proteomes" id="UP000216020"/>
    </source>
</evidence>
<dbReference type="InterPro" id="IPR018044">
    <property type="entry name" value="Peptidase_S11"/>
</dbReference>
<dbReference type="GO" id="GO:0071555">
    <property type="term" value="P:cell wall organization"/>
    <property type="evidence" value="ECO:0007669"/>
    <property type="project" value="UniProtKB-KW"/>
</dbReference>
<dbReference type="RefSeq" id="WP_094854618.1">
    <property type="nucleotide sequence ID" value="NZ_NEVM01000005.1"/>
</dbReference>
<evidence type="ECO:0000256" key="3">
    <source>
        <dbReference type="ARBA" id="ARBA00007164"/>
    </source>
</evidence>
<feature type="compositionally biased region" description="Low complexity" evidence="16">
    <location>
        <begin position="44"/>
        <end position="55"/>
    </location>
</feature>
<dbReference type="SMART" id="SM00936">
    <property type="entry name" value="PBP5_C"/>
    <property type="match status" value="1"/>
</dbReference>
<feature type="active site" evidence="13">
    <location>
        <position position="170"/>
    </location>
</feature>
<dbReference type="PANTHER" id="PTHR21581:SF6">
    <property type="entry name" value="TRAFFICKING PROTEIN PARTICLE COMPLEX SUBUNIT 12"/>
    <property type="match status" value="1"/>
</dbReference>
<gene>
    <name evidence="19" type="ORF">CAL29_19160</name>
</gene>
<organism evidence="19 20">
    <name type="scientific">Bordetella genomosp. 10</name>
    <dbReference type="NCBI Taxonomy" id="1416804"/>
    <lineage>
        <taxon>Bacteria</taxon>
        <taxon>Pseudomonadati</taxon>
        <taxon>Pseudomonadota</taxon>
        <taxon>Betaproteobacteria</taxon>
        <taxon>Burkholderiales</taxon>
        <taxon>Alcaligenaceae</taxon>
        <taxon>Bordetella</taxon>
    </lineage>
</organism>
<dbReference type="SUPFAM" id="SSF69189">
    <property type="entry name" value="Penicillin-binding protein associated domain"/>
    <property type="match status" value="1"/>
</dbReference>
<dbReference type="GO" id="GO:0009252">
    <property type="term" value="P:peptidoglycan biosynthetic process"/>
    <property type="evidence" value="ECO:0007669"/>
    <property type="project" value="UniProtKB-UniPathway"/>
</dbReference>
<evidence type="ECO:0000256" key="9">
    <source>
        <dbReference type="ARBA" id="ARBA00022960"/>
    </source>
</evidence>
<keyword evidence="10" id="KW-0573">Peptidoglycan synthesis</keyword>
<evidence type="ECO:0000256" key="11">
    <source>
        <dbReference type="ARBA" id="ARBA00023316"/>
    </source>
</evidence>
<dbReference type="GO" id="GO:0008360">
    <property type="term" value="P:regulation of cell shape"/>
    <property type="evidence" value="ECO:0007669"/>
    <property type="project" value="UniProtKB-KW"/>
</dbReference>
<dbReference type="PRINTS" id="PR00725">
    <property type="entry name" value="DADACBPTASE1"/>
</dbReference>
<comment type="caution">
    <text evidence="19">The sequence shown here is derived from an EMBL/GenBank/DDBJ whole genome shotgun (WGS) entry which is preliminary data.</text>
</comment>
<comment type="similarity">
    <text evidence="3 15">Belongs to the peptidase S11 family.</text>
</comment>
<dbReference type="InterPro" id="IPR015956">
    <property type="entry name" value="Peniciliin-bd_prot_C_sf"/>
</dbReference>
<comment type="catalytic activity">
    <reaction evidence="12">
        <text>Preferential cleavage: (Ac)2-L-Lys-D-Ala-|-D-Ala. Also transpeptidation of peptidyl-alanyl moieties that are N-acyl substituents of D-alanine.</text>
        <dbReference type="EC" id="3.4.16.4"/>
    </reaction>
</comment>
<keyword evidence="9" id="KW-0133">Cell shape</keyword>
<evidence type="ECO:0000313" key="19">
    <source>
        <dbReference type="EMBL" id="OZI30181.1"/>
    </source>
</evidence>
<dbReference type="AlphaFoldDB" id="A0A261RZ75"/>
<evidence type="ECO:0000256" key="7">
    <source>
        <dbReference type="ARBA" id="ARBA00022729"/>
    </source>
</evidence>
<evidence type="ECO:0000256" key="1">
    <source>
        <dbReference type="ARBA" id="ARBA00003217"/>
    </source>
</evidence>
<evidence type="ECO:0000256" key="15">
    <source>
        <dbReference type="RuleBase" id="RU004016"/>
    </source>
</evidence>
<keyword evidence="5" id="KW-0121">Carboxypeptidase</keyword>
<evidence type="ECO:0000256" key="6">
    <source>
        <dbReference type="ARBA" id="ARBA00022670"/>
    </source>
</evidence>
<dbReference type="SUPFAM" id="SSF56601">
    <property type="entry name" value="beta-lactamase/transpeptidase-like"/>
    <property type="match status" value="1"/>
</dbReference>
<evidence type="ECO:0000256" key="14">
    <source>
        <dbReference type="PIRSR" id="PIRSR618044-2"/>
    </source>
</evidence>
<keyword evidence="6" id="KW-0645">Protease</keyword>
<evidence type="ECO:0000256" key="8">
    <source>
        <dbReference type="ARBA" id="ARBA00022801"/>
    </source>
</evidence>
<sequence length="444" mass="47767">MKNRTAAALFSLNAICLSVSLALPAQATATTSHKTHKTEKAAKPAKSAPAAEAAPVVDNGPPPVFGIPNDANTAPLPALDAKSWLLLDQTSGAVIASRNADERVEPASLTKIMTAYLIFRGLRDHALKLDQMVTVSEHAWKVAPGSSKMFIEPGKQVSIDDLLSGLLIQSGNDAAVALAEASAGSEEAFVQKMNEEAQAMGLAHTHFNSPHGLPDPQTYSTAADLARLAGRLIQDFPDMYVRYDSQKSFRYNNITQPNRNRMLWIDPSVDGGKTGHTEAAGYCMIVSAVRPGASGPRRLISVVMGTSSEKARTAETGQLLNWGFGNFETLKLYAKGQVLATPQVWKGKQDAVKIGFEQDVYVTVPRPWATRLKPALAPQDHPLIAPLQKDDTVGRVNVMLDDKAVANFPVRALEPVEEAGFFGRGWDGVKLWVHEMMGGDKPAA</sequence>
<evidence type="ECO:0000256" key="16">
    <source>
        <dbReference type="SAM" id="MobiDB-lite"/>
    </source>
</evidence>
<feature type="binding site" evidence="14">
    <location>
        <position position="273"/>
    </location>
    <ligand>
        <name>substrate</name>
    </ligand>
</feature>
<keyword evidence="8" id="KW-0378">Hydrolase</keyword>
<protein>
    <recommendedName>
        <fullName evidence="4">serine-type D-Ala-D-Ala carboxypeptidase</fullName>
        <ecNumber evidence="4">3.4.16.4</ecNumber>
    </recommendedName>
</protein>
<proteinExistence type="inferred from homology"/>
<dbReference type="PANTHER" id="PTHR21581">
    <property type="entry name" value="D-ALANYL-D-ALANINE CARBOXYPEPTIDASE"/>
    <property type="match status" value="1"/>
</dbReference>
<evidence type="ECO:0000256" key="2">
    <source>
        <dbReference type="ARBA" id="ARBA00004752"/>
    </source>
</evidence>
<evidence type="ECO:0000256" key="5">
    <source>
        <dbReference type="ARBA" id="ARBA00022645"/>
    </source>
</evidence>
<evidence type="ECO:0000256" key="12">
    <source>
        <dbReference type="ARBA" id="ARBA00034000"/>
    </source>
</evidence>
<evidence type="ECO:0000256" key="10">
    <source>
        <dbReference type="ARBA" id="ARBA00022984"/>
    </source>
</evidence>
<dbReference type="UniPathway" id="UPA00219"/>
<dbReference type="InterPro" id="IPR001967">
    <property type="entry name" value="Peptidase_S11_N"/>
</dbReference>
<dbReference type="Gene3D" id="3.40.710.10">
    <property type="entry name" value="DD-peptidase/beta-lactamase superfamily"/>
    <property type="match status" value="1"/>
</dbReference>
<dbReference type="OrthoDB" id="9795979at2"/>
<dbReference type="InterPro" id="IPR012907">
    <property type="entry name" value="Peptidase_S11_C"/>
</dbReference>